<evidence type="ECO:0000313" key="3">
    <source>
        <dbReference type="EMBL" id="RDU98931.1"/>
    </source>
</evidence>
<reference evidence="3 4" key="1">
    <citation type="submission" date="2018-08" db="EMBL/GenBank/DDBJ databases">
        <title>Paraburkholderia sp. DHOM06 isolated from forest soil.</title>
        <authorList>
            <person name="Gao Z.-H."/>
            <person name="Qiu L.-H."/>
        </authorList>
    </citation>
    <scope>NUCLEOTIDE SEQUENCE [LARGE SCALE GENOMIC DNA]</scope>
    <source>
        <strain evidence="3 4">DHOM06</strain>
    </source>
</reference>
<dbReference type="Pfam" id="PF10130">
    <property type="entry name" value="PIN_2"/>
    <property type="match status" value="1"/>
</dbReference>
<keyword evidence="1" id="KW-1133">Transmembrane helix</keyword>
<keyword evidence="1" id="KW-0812">Transmembrane</keyword>
<comment type="caution">
    <text evidence="3">The sequence shown here is derived from an EMBL/GenBank/DDBJ whole genome shotgun (WGS) entry which is preliminary data.</text>
</comment>
<organism evidence="3 4">
    <name type="scientific">Trinickia dinghuensis</name>
    <dbReference type="NCBI Taxonomy" id="2291023"/>
    <lineage>
        <taxon>Bacteria</taxon>
        <taxon>Pseudomonadati</taxon>
        <taxon>Pseudomonadota</taxon>
        <taxon>Betaproteobacteria</taxon>
        <taxon>Burkholderiales</taxon>
        <taxon>Burkholderiaceae</taxon>
        <taxon>Trinickia</taxon>
    </lineage>
</organism>
<feature type="transmembrane region" description="Helical" evidence="1">
    <location>
        <begin position="219"/>
        <end position="240"/>
    </location>
</feature>
<dbReference type="EMBL" id="QRGA01000006">
    <property type="protein sequence ID" value="RDU98931.1"/>
    <property type="molecule type" value="Genomic_DNA"/>
</dbReference>
<accession>A0A3D8K2Y3</accession>
<evidence type="ECO:0000313" key="4">
    <source>
        <dbReference type="Proteomes" id="UP000256838"/>
    </source>
</evidence>
<protein>
    <recommendedName>
        <fullName evidence="2">PIN domain-containing protein</fullName>
    </recommendedName>
</protein>
<gene>
    <name evidence="3" type="ORF">DWV00_11850</name>
</gene>
<proteinExistence type="predicted"/>
<feature type="domain" description="PIN" evidence="2">
    <location>
        <begin position="36"/>
        <end position="157"/>
    </location>
</feature>
<name>A0A3D8K2Y3_9BURK</name>
<dbReference type="InterPro" id="IPR002716">
    <property type="entry name" value="PIN_dom"/>
</dbReference>
<evidence type="ECO:0000256" key="1">
    <source>
        <dbReference type="SAM" id="Phobius"/>
    </source>
</evidence>
<evidence type="ECO:0000259" key="2">
    <source>
        <dbReference type="Pfam" id="PF10130"/>
    </source>
</evidence>
<dbReference type="RefSeq" id="WP_115533746.1">
    <property type="nucleotide sequence ID" value="NZ_QRGA01000006.1"/>
</dbReference>
<keyword evidence="4" id="KW-1185">Reference proteome</keyword>
<dbReference type="Proteomes" id="UP000256838">
    <property type="component" value="Unassembled WGS sequence"/>
</dbReference>
<sequence length="296" mass="32322">MRDSHIQSDALKEFRELYSDGAPLAFLASLFQVDLILDANVVIRELTWATTKRRNPDVRSDLLEVLEVETVIAWAPTFLEREIEKHIPLIIEKGAKPEELIKHWACLRARINLVDVGGVPDDELEYRDPKDVPYIRLQQIINATIVTADKDIAGMGGTSVPPIAVMATLRAYSRAAAVQVTFQVSGYMLGGVSLNALSAAAKFLYSKARVAMAKVPREVWLGALAALCVVMVVPASRAWLRKRLEALAGPLGIAVEGLAKVTTTLATEYRARKLEAAEALAEAHALLGRDATQEGS</sequence>
<dbReference type="OrthoDB" id="9129226at2"/>
<keyword evidence="1" id="KW-0472">Membrane</keyword>
<dbReference type="AlphaFoldDB" id="A0A3D8K2Y3"/>